<evidence type="ECO:0000313" key="2">
    <source>
        <dbReference type="EMBL" id="OWJ81129.1"/>
    </source>
</evidence>
<sequence length="73" mass="7792">MAAMFDVHDAPCSTGAIPPQRGDGRFQRRARGVAGRLGTRGPGGPALKGVPGQRIGVMWREPRRARAQRSRGA</sequence>
<feature type="compositionally biased region" description="Basic residues" evidence="1">
    <location>
        <begin position="63"/>
        <end position="73"/>
    </location>
</feature>
<name>A0A212AI50_9RHOB</name>
<protein>
    <submittedName>
        <fullName evidence="2">Uncharacterized protein</fullName>
    </submittedName>
</protein>
<accession>A0A212AI50</accession>
<dbReference type="Proteomes" id="UP000196640">
    <property type="component" value="Unassembled WGS sequence"/>
</dbReference>
<feature type="non-terminal residue" evidence="2">
    <location>
        <position position="73"/>
    </location>
</feature>
<proteinExistence type="predicted"/>
<gene>
    <name evidence="2" type="ORF">CDV52_19230</name>
</gene>
<feature type="region of interest" description="Disordered" evidence="1">
    <location>
        <begin position="1"/>
        <end position="73"/>
    </location>
</feature>
<evidence type="ECO:0000256" key="1">
    <source>
        <dbReference type="SAM" id="MobiDB-lite"/>
    </source>
</evidence>
<reference evidence="2 3" key="1">
    <citation type="submission" date="2016-11" db="EMBL/GenBank/DDBJ databases">
        <title>Comparison of Traditional DNA-DNA Hybridization with In Silico Genomic Analysis.</title>
        <authorList>
            <person name="Nicholson A.C."/>
            <person name="Sammons S."/>
            <person name="Humrighouse B.W."/>
            <person name="Graziano J."/>
            <person name="Lasker B."/>
            <person name="Whitney A.M."/>
            <person name="Mcquiston J.R."/>
        </authorList>
    </citation>
    <scope>NUCLEOTIDE SEQUENCE [LARGE SCALE GENOMIC DNA]</scope>
    <source>
        <strain evidence="2 3">H2381</strain>
    </source>
</reference>
<evidence type="ECO:0000313" key="3">
    <source>
        <dbReference type="Proteomes" id="UP000196640"/>
    </source>
</evidence>
<dbReference type="EMBL" id="NIPX01000046">
    <property type="protein sequence ID" value="OWJ81129.1"/>
    <property type="molecule type" value="Genomic_DNA"/>
</dbReference>
<organism evidence="2 3">
    <name type="scientific">Haematobacter missouriensis</name>
    <dbReference type="NCBI Taxonomy" id="366616"/>
    <lineage>
        <taxon>Bacteria</taxon>
        <taxon>Pseudomonadati</taxon>
        <taxon>Pseudomonadota</taxon>
        <taxon>Alphaproteobacteria</taxon>
        <taxon>Rhodobacterales</taxon>
        <taxon>Paracoccaceae</taxon>
        <taxon>Haematobacter</taxon>
    </lineage>
</organism>
<dbReference type="AlphaFoldDB" id="A0A212AI50"/>
<comment type="caution">
    <text evidence="2">The sequence shown here is derived from an EMBL/GenBank/DDBJ whole genome shotgun (WGS) entry which is preliminary data.</text>
</comment>